<proteinExistence type="predicted"/>
<evidence type="ECO:0000313" key="1">
    <source>
        <dbReference type="EMBL" id="KNC52496.1"/>
    </source>
</evidence>
<dbReference type="PANTHER" id="PTHR47703:SF2">
    <property type="entry name" value="D-AMINOACID AMINOTRANSFERASE-LIKE PLP-DEPENDENT ENZYMES SUPERFAMILY PROTEIN"/>
    <property type="match status" value="1"/>
</dbReference>
<dbReference type="Gene3D" id="3.20.10.10">
    <property type="entry name" value="D-amino Acid Aminotransferase, subunit A, domain 2"/>
    <property type="match status" value="1"/>
</dbReference>
<reference evidence="1 2" key="1">
    <citation type="submission" date="2010-05" db="EMBL/GenBank/DDBJ databases">
        <title>The Genome Sequence of Thecamonas trahens ATCC 50062.</title>
        <authorList>
            <consortium name="The Broad Institute Genome Sequencing Platform"/>
            <person name="Russ C."/>
            <person name="Cuomo C."/>
            <person name="Shea T."/>
            <person name="Young S.K."/>
            <person name="Zeng Q."/>
            <person name="Koehrsen M."/>
            <person name="Haas B."/>
            <person name="Borodovsky M."/>
            <person name="Guigo R."/>
            <person name="Alvarado L."/>
            <person name="Berlin A."/>
            <person name="Bochicchio J."/>
            <person name="Borenstein D."/>
            <person name="Chapman S."/>
            <person name="Chen Z."/>
            <person name="Freedman E."/>
            <person name="Gellesch M."/>
            <person name="Goldberg J."/>
            <person name="Griggs A."/>
            <person name="Gujja S."/>
            <person name="Heilman E."/>
            <person name="Heiman D."/>
            <person name="Hepburn T."/>
            <person name="Howarth C."/>
            <person name="Jen D."/>
            <person name="Larson L."/>
            <person name="Mehta T."/>
            <person name="Park D."/>
            <person name="Pearson M."/>
            <person name="Roberts A."/>
            <person name="Saif S."/>
            <person name="Shenoy N."/>
            <person name="Sisk P."/>
            <person name="Stolte C."/>
            <person name="Sykes S."/>
            <person name="Thomson T."/>
            <person name="Walk T."/>
            <person name="White J."/>
            <person name="Yandava C."/>
            <person name="Burger G."/>
            <person name="Gray M.W."/>
            <person name="Holland P.W.H."/>
            <person name="King N."/>
            <person name="Lang F.B.F."/>
            <person name="Roger A.J."/>
            <person name="Ruiz-Trillo I."/>
            <person name="Lander E."/>
            <person name="Nusbaum C."/>
        </authorList>
    </citation>
    <scope>NUCLEOTIDE SEQUENCE [LARGE SCALE GENOMIC DNA]</scope>
    <source>
        <strain evidence="1 2">ATCC 50062</strain>
    </source>
</reference>
<dbReference type="InterPro" id="IPR043132">
    <property type="entry name" value="BCAT-like_C"/>
</dbReference>
<dbReference type="GO" id="GO:0003824">
    <property type="term" value="F:catalytic activity"/>
    <property type="evidence" value="ECO:0007669"/>
    <property type="project" value="InterPro"/>
</dbReference>
<evidence type="ECO:0000313" key="2">
    <source>
        <dbReference type="Proteomes" id="UP000054408"/>
    </source>
</evidence>
<dbReference type="GeneID" id="25566833"/>
<dbReference type="Proteomes" id="UP000054408">
    <property type="component" value="Unassembled WGS sequence"/>
</dbReference>
<dbReference type="PANTHER" id="PTHR47703">
    <property type="entry name" value="D-AMINOACID AMINOTRANSFERASE-LIKE PLP-DEPENDENT ENZYMES SUPERFAMILY PROTEIN"/>
    <property type="match status" value="1"/>
</dbReference>
<dbReference type="RefSeq" id="XP_013755292.1">
    <property type="nucleotide sequence ID" value="XM_013899838.1"/>
</dbReference>
<keyword evidence="2" id="KW-1185">Reference proteome</keyword>
<dbReference type="AlphaFoldDB" id="A0A0L0DKB4"/>
<organism evidence="1 2">
    <name type="scientific">Thecamonas trahens ATCC 50062</name>
    <dbReference type="NCBI Taxonomy" id="461836"/>
    <lineage>
        <taxon>Eukaryota</taxon>
        <taxon>Apusozoa</taxon>
        <taxon>Apusomonadida</taxon>
        <taxon>Apusomonadidae</taxon>
        <taxon>Thecamonas</taxon>
    </lineage>
</organism>
<gene>
    <name evidence="1" type="ORF">AMSG_08056</name>
</gene>
<dbReference type="Pfam" id="PF01063">
    <property type="entry name" value="Aminotran_4"/>
    <property type="match status" value="1"/>
</dbReference>
<dbReference type="InterPro" id="IPR001544">
    <property type="entry name" value="Aminotrans_IV"/>
</dbReference>
<dbReference type="SUPFAM" id="SSF56752">
    <property type="entry name" value="D-aminoacid aminotransferase-like PLP-dependent enzymes"/>
    <property type="match status" value="1"/>
</dbReference>
<accession>A0A0L0DKB4</accession>
<sequence length="336" mass="34816">MASCVQNVVVRAALTASGALVPGSPLLTSVASMSAKEFVQAAADGAYTTARTAEGRTALFQAEFHASRLADSMNALVRNHAGATPSALPASIYVADDDAFAEDDVMDMLLALCAAGRDAMMDGRDAGCGAATGEEVPTRGELKVVVCLPSAERVAHAHFSSMPPVPSPPVVVELRPQGDVAAHSVEAKSTAWVHDRVVFENAMAADANEVICYAADGAAVEGLSSNVFVVTADGDILTAPDSAVLKGSMRALILDLADEEGIPIVYGAPNVADAATWRGMLISSTSRCALPVDQLWVFDDLSSSASATYTWSPLDPTLTTLQNAVNAHIATHSMPF</sequence>
<dbReference type="InterPro" id="IPR036038">
    <property type="entry name" value="Aminotransferase-like"/>
</dbReference>
<name>A0A0L0DKB4_THETB</name>
<dbReference type="OrthoDB" id="59470at2759"/>
<dbReference type="EMBL" id="GL349473">
    <property type="protein sequence ID" value="KNC52496.1"/>
    <property type="molecule type" value="Genomic_DNA"/>
</dbReference>
<dbReference type="OMA" id="VLCHIGL"/>
<protein>
    <submittedName>
        <fullName evidence="1">Uncharacterized protein</fullName>
    </submittedName>
</protein>